<dbReference type="PANTHER" id="PTHR11501:SF18">
    <property type="entry name" value="MICROTUBULE-ASSOCIATED PROTEIN"/>
    <property type="match status" value="1"/>
</dbReference>
<feature type="compositionally biased region" description="Polar residues" evidence="7">
    <location>
        <begin position="25"/>
        <end position="47"/>
    </location>
</feature>
<dbReference type="GO" id="GO:0005874">
    <property type="term" value="C:microtubule"/>
    <property type="evidence" value="ECO:0007669"/>
    <property type="project" value="UniProtKB-KW"/>
</dbReference>
<name>A0A1B6BZ22_9HEMI</name>
<keyword evidence="6" id="KW-0493">Microtubule</keyword>
<dbReference type="PANTHER" id="PTHR11501">
    <property type="entry name" value="MICROTUBULE-ASSOCIATED PROTEIN"/>
    <property type="match status" value="1"/>
</dbReference>
<feature type="compositionally biased region" description="Basic and acidic residues" evidence="7">
    <location>
        <begin position="120"/>
        <end position="129"/>
    </location>
</feature>
<dbReference type="AlphaFoldDB" id="A0A1B6BZ22"/>
<dbReference type="Pfam" id="PF00418">
    <property type="entry name" value="Tubulin-binding"/>
    <property type="match status" value="4"/>
</dbReference>
<evidence type="ECO:0000256" key="7">
    <source>
        <dbReference type="SAM" id="MobiDB-lite"/>
    </source>
</evidence>
<evidence type="ECO:0000256" key="4">
    <source>
        <dbReference type="ARBA" id="ARBA00022737"/>
    </source>
</evidence>
<feature type="region of interest" description="Disordered" evidence="7">
    <location>
        <begin position="241"/>
        <end position="299"/>
    </location>
</feature>
<evidence type="ECO:0000256" key="1">
    <source>
        <dbReference type="ARBA" id="ARBA00004245"/>
    </source>
</evidence>
<gene>
    <name evidence="8" type="ORF">g.43851</name>
</gene>
<feature type="compositionally biased region" description="Polar residues" evidence="7">
    <location>
        <begin position="290"/>
        <end position="299"/>
    </location>
</feature>
<accession>A0A1B6BZ22</accession>
<feature type="compositionally biased region" description="Polar residues" evidence="7">
    <location>
        <begin position="59"/>
        <end position="77"/>
    </location>
</feature>
<evidence type="ECO:0000313" key="8">
    <source>
        <dbReference type="EMBL" id="JAS06523.1"/>
    </source>
</evidence>
<keyword evidence="3" id="KW-0597">Phosphoprotein</keyword>
<dbReference type="GO" id="GO:0008017">
    <property type="term" value="F:microtubule binding"/>
    <property type="evidence" value="ECO:0007669"/>
    <property type="project" value="InterPro"/>
</dbReference>
<evidence type="ECO:0000256" key="3">
    <source>
        <dbReference type="ARBA" id="ARBA00022553"/>
    </source>
</evidence>
<feature type="region of interest" description="Disordered" evidence="7">
    <location>
        <begin position="1"/>
        <end position="133"/>
    </location>
</feature>
<dbReference type="GO" id="GO:0043005">
    <property type="term" value="C:neuron projection"/>
    <property type="evidence" value="ECO:0007669"/>
    <property type="project" value="TreeGrafter"/>
</dbReference>
<feature type="region of interest" description="Disordered" evidence="7">
    <location>
        <begin position="165"/>
        <end position="229"/>
    </location>
</feature>
<keyword evidence="4" id="KW-0677">Repeat</keyword>
<dbReference type="InterPro" id="IPR027324">
    <property type="entry name" value="MAP2/MAP4/Tau"/>
</dbReference>
<feature type="compositionally biased region" description="Basic and acidic residues" evidence="7">
    <location>
        <begin position="176"/>
        <end position="204"/>
    </location>
</feature>
<dbReference type="GO" id="GO:0031175">
    <property type="term" value="P:neuron projection development"/>
    <property type="evidence" value="ECO:0007669"/>
    <property type="project" value="TreeGrafter"/>
</dbReference>
<sequence length="299" mass="31594">MDQVADASPHSASNNTDGDHDSGVDESTQSKDVPTTNGDIDSPNKSPTKIPAPKRLSMPSPTKSTKGSPKTPDTPSTAEKKKVPMNKIQVGAAPSPNIKTVRSKIGSLDNTSYKPGGGKVRIENRKVDFSHAQPRIAAKNDAYAPGGGDKKITQVKLTWNAKSKVGSLDNTSHKPGGGDKKIESVKLDFKDKAKPKIGSKDNIKHQPGGGVVKNSGEGTQDGVQSEIEDHKLEIKAESKIGSLDNVKHKPGGGDKKIFDDKDYIRQISSNTSKAGSEGVASGAQSPVHLSRSQEFSNNS</sequence>
<reference evidence="8" key="1">
    <citation type="submission" date="2015-12" db="EMBL/GenBank/DDBJ databases">
        <title>De novo transcriptome assembly of four potential Pierce s Disease insect vectors from Arizona vineyards.</title>
        <authorList>
            <person name="Tassone E.E."/>
        </authorList>
    </citation>
    <scope>NUCLEOTIDE SEQUENCE</scope>
</reference>
<protein>
    <recommendedName>
        <fullName evidence="6">Microtubule-associated protein</fullName>
    </recommendedName>
</protein>
<feature type="compositionally biased region" description="Basic and acidic residues" evidence="7">
    <location>
        <begin position="245"/>
        <end position="264"/>
    </location>
</feature>
<keyword evidence="2 6" id="KW-0963">Cytoplasm</keyword>
<dbReference type="PROSITE" id="PS51491">
    <property type="entry name" value="TAU_MAP_2"/>
    <property type="match status" value="4"/>
</dbReference>
<dbReference type="InterPro" id="IPR001084">
    <property type="entry name" value="MAP_tubulin-bd_rpt"/>
</dbReference>
<comment type="subcellular location">
    <subcellularLocation>
        <location evidence="1 6">Cytoplasm</location>
        <location evidence="1 6">Cytoskeleton</location>
    </subcellularLocation>
</comment>
<evidence type="ECO:0000256" key="5">
    <source>
        <dbReference type="ARBA" id="ARBA00023212"/>
    </source>
</evidence>
<organism evidence="8">
    <name type="scientific">Clastoptera arizonana</name>
    <name type="common">Arizona spittle bug</name>
    <dbReference type="NCBI Taxonomy" id="38151"/>
    <lineage>
        <taxon>Eukaryota</taxon>
        <taxon>Metazoa</taxon>
        <taxon>Ecdysozoa</taxon>
        <taxon>Arthropoda</taxon>
        <taxon>Hexapoda</taxon>
        <taxon>Insecta</taxon>
        <taxon>Pterygota</taxon>
        <taxon>Neoptera</taxon>
        <taxon>Paraneoptera</taxon>
        <taxon>Hemiptera</taxon>
        <taxon>Auchenorrhyncha</taxon>
        <taxon>Cercopoidea</taxon>
        <taxon>Clastopteridae</taxon>
        <taxon>Clastoptera</taxon>
    </lineage>
</organism>
<dbReference type="GO" id="GO:0000226">
    <property type="term" value="P:microtubule cytoskeleton organization"/>
    <property type="evidence" value="ECO:0007669"/>
    <property type="project" value="TreeGrafter"/>
</dbReference>
<keyword evidence="5 6" id="KW-0206">Cytoskeleton</keyword>
<dbReference type="EMBL" id="GEDC01030775">
    <property type="protein sequence ID" value="JAS06523.1"/>
    <property type="molecule type" value="Transcribed_RNA"/>
</dbReference>
<evidence type="ECO:0000256" key="6">
    <source>
        <dbReference type="RuleBase" id="RU000686"/>
    </source>
</evidence>
<evidence type="ECO:0000256" key="2">
    <source>
        <dbReference type="ARBA" id="ARBA00022490"/>
    </source>
</evidence>
<dbReference type="PROSITE" id="PS00229">
    <property type="entry name" value="TAU_MAP_1"/>
    <property type="match status" value="2"/>
</dbReference>
<proteinExistence type="predicted"/>